<evidence type="ECO:0000313" key="6">
    <source>
        <dbReference type="Proteomes" id="UP000294901"/>
    </source>
</evidence>
<evidence type="ECO:0000256" key="2">
    <source>
        <dbReference type="SAM" id="Phobius"/>
    </source>
</evidence>
<feature type="chain" id="PRO_5039641367" evidence="3">
    <location>
        <begin position="23"/>
        <end position="280"/>
    </location>
</feature>
<organism evidence="5 6">
    <name type="scientific">Paractinoplanes brasiliensis</name>
    <dbReference type="NCBI Taxonomy" id="52695"/>
    <lineage>
        <taxon>Bacteria</taxon>
        <taxon>Bacillati</taxon>
        <taxon>Actinomycetota</taxon>
        <taxon>Actinomycetes</taxon>
        <taxon>Micromonosporales</taxon>
        <taxon>Micromonosporaceae</taxon>
        <taxon>Paractinoplanes</taxon>
    </lineage>
</organism>
<name>A0A4R6JZZ0_9ACTN</name>
<evidence type="ECO:0000313" key="5">
    <source>
        <dbReference type="EMBL" id="TDO42503.1"/>
    </source>
</evidence>
<evidence type="ECO:0000259" key="4">
    <source>
        <dbReference type="Pfam" id="PF07987"/>
    </source>
</evidence>
<accession>A0A4R6JZZ0</accession>
<keyword evidence="2" id="KW-0472">Membrane</keyword>
<dbReference type="AlphaFoldDB" id="A0A4R6JZZ0"/>
<keyword evidence="2" id="KW-0812">Transmembrane</keyword>
<evidence type="ECO:0000256" key="1">
    <source>
        <dbReference type="SAM" id="MobiDB-lite"/>
    </source>
</evidence>
<keyword evidence="3" id="KW-0732">Signal</keyword>
<proteinExistence type="predicted"/>
<dbReference type="EMBL" id="SNWR01000001">
    <property type="protein sequence ID" value="TDO42503.1"/>
    <property type="molecule type" value="Genomic_DNA"/>
</dbReference>
<keyword evidence="6" id="KW-1185">Reference proteome</keyword>
<keyword evidence="2" id="KW-1133">Transmembrane helix</keyword>
<dbReference type="InterPro" id="IPR038507">
    <property type="entry name" value="YcnI-like_sf"/>
</dbReference>
<feature type="signal peptide" evidence="3">
    <location>
        <begin position="1"/>
        <end position="22"/>
    </location>
</feature>
<comment type="caution">
    <text evidence="5">The sequence shown here is derived from an EMBL/GenBank/DDBJ whole genome shotgun (WGS) entry which is preliminary data.</text>
</comment>
<reference evidence="5 6" key="1">
    <citation type="submission" date="2019-03" db="EMBL/GenBank/DDBJ databases">
        <title>Sequencing the genomes of 1000 actinobacteria strains.</title>
        <authorList>
            <person name="Klenk H.-P."/>
        </authorList>
    </citation>
    <scope>NUCLEOTIDE SEQUENCE [LARGE SCALE GENOMIC DNA]</scope>
    <source>
        <strain evidence="5 6">DSM 43805</strain>
    </source>
</reference>
<feature type="region of interest" description="Disordered" evidence="1">
    <location>
        <begin position="238"/>
        <end position="280"/>
    </location>
</feature>
<dbReference type="CDD" id="cd08545">
    <property type="entry name" value="YcnI_like"/>
    <property type="match status" value="1"/>
</dbReference>
<dbReference type="InterPro" id="IPR012533">
    <property type="entry name" value="YcnI-copper_dom"/>
</dbReference>
<sequence>MSLIKRSVLVGATVIGFTLALAAPAAAHVTVNPGTATAGGYSKVTFRVPNESDEGSTTKVEVNLPADKPVASVSVKPIDGWDVATTVGKLAKPLEAHGAQITEAVSKITWTAKAGSEVKPGQFQEFDVVLGPLPESGDMIFKTLQTYSDGNIVRWIDEPAADGSEPESPAPVLKLTAAGAEGSDSAAAAPAASAAAEAAPAEESGGPDAFGIAGLVAGVLALIVAMLAYARSARRPAEAAPAASAGPAASAAPGPAASAGPAVPAAPAGPAGPAASAPEK</sequence>
<evidence type="ECO:0000256" key="3">
    <source>
        <dbReference type="SAM" id="SignalP"/>
    </source>
</evidence>
<protein>
    <submittedName>
        <fullName evidence="5">Uncharacterized protein YcnI</fullName>
    </submittedName>
</protein>
<gene>
    <name evidence="5" type="ORF">C8E87_6275</name>
</gene>
<feature type="transmembrane region" description="Helical" evidence="2">
    <location>
        <begin position="209"/>
        <end position="230"/>
    </location>
</feature>
<feature type="domain" description="YncI copper-binding" evidence="4">
    <location>
        <begin position="28"/>
        <end position="175"/>
    </location>
</feature>
<dbReference type="Proteomes" id="UP000294901">
    <property type="component" value="Unassembled WGS sequence"/>
</dbReference>
<dbReference type="Pfam" id="PF07987">
    <property type="entry name" value="DUF1775"/>
    <property type="match status" value="1"/>
</dbReference>
<dbReference type="Gene3D" id="2.60.40.2230">
    <property type="entry name" value="Uncharacterised protein YcnI-like PF07987, DUF1775"/>
    <property type="match status" value="1"/>
</dbReference>